<dbReference type="AlphaFoldDB" id="X0W1Y5"/>
<protein>
    <submittedName>
        <fullName evidence="1">Uncharacterized protein</fullName>
    </submittedName>
</protein>
<accession>X0W1Y5</accession>
<reference evidence="1" key="1">
    <citation type="journal article" date="2014" name="Front. Microbiol.">
        <title>High frequency of phylogenetically diverse reductive dehalogenase-homologous genes in deep subseafloor sedimentary metagenomes.</title>
        <authorList>
            <person name="Kawai M."/>
            <person name="Futagami T."/>
            <person name="Toyoda A."/>
            <person name="Takaki Y."/>
            <person name="Nishi S."/>
            <person name="Hori S."/>
            <person name="Arai W."/>
            <person name="Tsubouchi T."/>
            <person name="Morono Y."/>
            <person name="Uchiyama I."/>
            <person name="Ito T."/>
            <person name="Fujiyama A."/>
            <person name="Inagaki F."/>
            <person name="Takami H."/>
        </authorList>
    </citation>
    <scope>NUCLEOTIDE SEQUENCE</scope>
    <source>
        <strain evidence="1">Expedition CK06-06</strain>
    </source>
</reference>
<evidence type="ECO:0000313" key="1">
    <source>
        <dbReference type="EMBL" id="GAG17342.1"/>
    </source>
</evidence>
<feature type="non-terminal residue" evidence="1">
    <location>
        <position position="1"/>
    </location>
</feature>
<name>X0W1Y5_9ZZZZ</name>
<organism evidence="1">
    <name type="scientific">marine sediment metagenome</name>
    <dbReference type="NCBI Taxonomy" id="412755"/>
    <lineage>
        <taxon>unclassified sequences</taxon>
        <taxon>metagenomes</taxon>
        <taxon>ecological metagenomes</taxon>
    </lineage>
</organism>
<sequence length="127" mass="14526">IKMDYPSPEREQEILMAKGRMNAVMQASSNGFKPAQKTEVPSHQAELLVNIAKTVRESNNFDRKVSTRQLLLAMEELSFGASILEALEFAFANHYDEDLAEDIYKAPQLYMKEEDVKLRTKDPEVVF</sequence>
<proteinExistence type="predicted"/>
<comment type="caution">
    <text evidence="1">The sequence shown here is derived from an EMBL/GenBank/DDBJ whole genome shotgun (WGS) entry which is preliminary data.</text>
</comment>
<dbReference type="EMBL" id="BARS01030050">
    <property type="protein sequence ID" value="GAG17342.1"/>
    <property type="molecule type" value="Genomic_DNA"/>
</dbReference>
<gene>
    <name evidence="1" type="ORF">S01H1_46902</name>
</gene>